<keyword evidence="1" id="KW-0418">Kinase</keyword>
<dbReference type="EMBL" id="SRZC01000015">
    <property type="protein sequence ID" value="TGX81562.1"/>
    <property type="molecule type" value="Genomic_DNA"/>
</dbReference>
<keyword evidence="1" id="KW-0808">Transferase</keyword>
<comment type="caution">
    <text evidence="1">The sequence shown here is derived from an EMBL/GenBank/DDBJ whole genome shotgun (WGS) entry which is preliminary data.</text>
</comment>
<sequence length="342" mass="39496">MKFSVHSTTLVFDLFFCLVFVPLIVILGPARYWLVRWTGFFFLACAYLYMCYFTIKYLNFPKLMIARKYKKIGISIALLILSNILISHFPLPDVEFITPAMTEYQTSVRDQGIMLNMWLMFSLVVGYSLTVSFANELYEQLLLKKRIENQKNKAEMAMFKAQISPHFLFNTLNSLYSLVIGTSQKAEDAFIKFTEILRYTYVTIENESVTLKDEVTYIQNYIDLQALRLNKHTTVDWSHDIDNDGVTVPPMIFLTFVENAFKYGTSPSHDCSVVIRLTVKDGTLSFTTQNSVMKHAHEFRRDLPVGMENCRARLEALFPGKHTLEVSEADSKFNVSLTIQLF</sequence>
<accession>A0AC61QP67</accession>
<proteinExistence type="predicted"/>
<dbReference type="Proteomes" id="UP000308886">
    <property type="component" value="Unassembled WGS sequence"/>
</dbReference>
<reference evidence="1" key="1">
    <citation type="submission" date="2019-04" db="EMBL/GenBank/DDBJ databases">
        <title>Microbes associate with the intestines of laboratory mice.</title>
        <authorList>
            <person name="Navarre W."/>
            <person name="Wong E."/>
            <person name="Huang K."/>
            <person name="Tropini C."/>
            <person name="Ng K."/>
            <person name="Yu B."/>
        </authorList>
    </citation>
    <scope>NUCLEOTIDE SEQUENCE</scope>
    <source>
        <strain evidence="1">NM73_A23</strain>
    </source>
</reference>
<evidence type="ECO:0000313" key="1">
    <source>
        <dbReference type="EMBL" id="TGX81562.1"/>
    </source>
</evidence>
<gene>
    <name evidence="1" type="ORF">E5358_09705</name>
</gene>
<protein>
    <submittedName>
        <fullName evidence="1">Histidine kinase</fullName>
    </submittedName>
</protein>
<organism evidence="1 2">
    <name type="scientific">Palleniella muris</name>
    <dbReference type="NCBI Taxonomy" id="3038145"/>
    <lineage>
        <taxon>Bacteria</taxon>
        <taxon>Pseudomonadati</taxon>
        <taxon>Bacteroidota</taxon>
        <taxon>Bacteroidia</taxon>
        <taxon>Bacteroidales</taxon>
        <taxon>Prevotellaceae</taxon>
        <taxon>Palleniella</taxon>
    </lineage>
</organism>
<name>A0AC61QP67_9BACT</name>
<keyword evidence="2" id="KW-1185">Reference proteome</keyword>
<evidence type="ECO:0000313" key="2">
    <source>
        <dbReference type="Proteomes" id="UP000308886"/>
    </source>
</evidence>